<evidence type="ECO:0000259" key="5">
    <source>
        <dbReference type="PROSITE" id="PS50835"/>
    </source>
</evidence>
<dbReference type="InterPro" id="IPR013783">
    <property type="entry name" value="Ig-like_fold"/>
</dbReference>
<evidence type="ECO:0000256" key="2">
    <source>
        <dbReference type="ARBA" id="ARBA00022490"/>
    </source>
</evidence>
<dbReference type="GO" id="GO:0005737">
    <property type="term" value="C:cytoplasm"/>
    <property type="evidence" value="ECO:0007669"/>
    <property type="project" value="UniProtKB-SubCell"/>
</dbReference>
<evidence type="ECO:0000256" key="3">
    <source>
        <dbReference type="ARBA" id="ARBA00022553"/>
    </source>
</evidence>
<keyword evidence="2" id="KW-0963">Cytoplasm</keyword>
<dbReference type="InterPro" id="IPR052385">
    <property type="entry name" value="Obscurin/Obscurin-like_Reg"/>
</dbReference>
<dbReference type="PROSITE" id="PS50835">
    <property type="entry name" value="IG_LIKE"/>
    <property type="match status" value="1"/>
</dbReference>
<comment type="subcellular location">
    <subcellularLocation>
        <location evidence="1">Cytoplasm</location>
    </subcellularLocation>
</comment>
<name>A0A7L0JSW0_CHATO</name>
<dbReference type="AlphaFoldDB" id="A0A7L0JSW0"/>
<evidence type="ECO:0000256" key="4">
    <source>
        <dbReference type="ARBA" id="ARBA00023157"/>
    </source>
</evidence>
<organism evidence="6 7">
    <name type="scientific">Chauna torquata</name>
    <name type="common">Southern screamer</name>
    <dbReference type="NCBI Taxonomy" id="30388"/>
    <lineage>
        <taxon>Eukaryota</taxon>
        <taxon>Metazoa</taxon>
        <taxon>Chordata</taxon>
        <taxon>Craniata</taxon>
        <taxon>Vertebrata</taxon>
        <taxon>Euteleostomi</taxon>
        <taxon>Archelosauria</taxon>
        <taxon>Archosauria</taxon>
        <taxon>Dinosauria</taxon>
        <taxon>Saurischia</taxon>
        <taxon>Theropoda</taxon>
        <taxon>Coelurosauria</taxon>
        <taxon>Aves</taxon>
        <taxon>Neognathae</taxon>
        <taxon>Galloanserae</taxon>
        <taxon>Anseriformes</taxon>
        <taxon>Anhimidae</taxon>
        <taxon>Chauna</taxon>
    </lineage>
</organism>
<dbReference type="InterPro" id="IPR036179">
    <property type="entry name" value="Ig-like_dom_sf"/>
</dbReference>
<keyword evidence="7" id="KW-1185">Reference proteome</keyword>
<dbReference type="InterPro" id="IPR013098">
    <property type="entry name" value="Ig_I-set"/>
</dbReference>
<sequence>SRGDGYHGALVQRDNRACLDPWFCILAVPALFKQTLENTEMEEGKSVSLRCELTKADATVVWKKGEATLQASAKYEMKQKGTMAELVIHNAEPEDA</sequence>
<dbReference type="Proteomes" id="UP000537522">
    <property type="component" value="Unassembled WGS sequence"/>
</dbReference>
<dbReference type="InterPro" id="IPR007110">
    <property type="entry name" value="Ig-like_dom"/>
</dbReference>
<dbReference type="PANTHER" id="PTHR35971:SF5">
    <property type="entry name" value="OBSCURIN LIKE CYTOSKELETAL ADAPTOR 1"/>
    <property type="match status" value="1"/>
</dbReference>
<accession>A0A7L0JSW0</accession>
<feature type="domain" description="Ig-like" evidence="5">
    <location>
        <begin position="29"/>
        <end position="96"/>
    </location>
</feature>
<dbReference type="SUPFAM" id="SSF48726">
    <property type="entry name" value="Immunoglobulin"/>
    <property type="match status" value="1"/>
</dbReference>
<proteinExistence type="predicted"/>
<evidence type="ECO:0000256" key="1">
    <source>
        <dbReference type="ARBA" id="ARBA00004496"/>
    </source>
</evidence>
<keyword evidence="3" id="KW-0597">Phosphoprotein</keyword>
<keyword evidence="4" id="KW-1015">Disulfide bond</keyword>
<protein>
    <submittedName>
        <fullName evidence="6">OBSCN protein</fullName>
    </submittedName>
</protein>
<evidence type="ECO:0000313" key="6">
    <source>
        <dbReference type="EMBL" id="NXK47754.1"/>
    </source>
</evidence>
<feature type="non-terminal residue" evidence="6">
    <location>
        <position position="1"/>
    </location>
</feature>
<feature type="non-terminal residue" evidence="6">
    <location>
        <position position="96"/>
    </location>
</feature>
<dbReference type="Gene3D" id="2.60.40.10">
    <property type="entry name" value="Immunoglobulins"/>
    <property type="match status" value="1"/>
</dbReference>
<dbReference type="Pfam" id="PF07679">
    <property type="entry name" value="I-set"/>
    <property type="match status" value="1"/>
</dbReference>
<evidence type="ECO:0000313" key="7">
    <source>
        <dbReference type="Proteomes" id="UP000537522"/>
    </source>
</evidence>
<reference evidence="6 7" key="1">
    <citation type="submission" date="2019-09" db="EMBL/GenBank/DDBJ databases">
        <title>Bird 10,000 Genomes (B10K) Project - Family phase.</title>
        <authorList>
            <person name="Zhang G."/>
        </authorList>
    </citation>
    <scope>NUCLEOTIDE SEQUENCE [LARGE SCALE GENOMIC DNA]</scope>
    <source>
        <strain evidence="6">B10K-DU-011-36</strain>
        <tissue evidence="6">Muscle</tissue>
    </source>
</reference>
<dbReference type="PANTHER" id="PTHR35971">
    <property type="entry name" value="SI:DKEY-31G6.6"/>
    <property type="match status" value="1"/>
</dbReference>
<gene>
    <name evidence="6" type="primary">Obscn_4</name>
    <name evidence="6" type="ORF">CHATOR_R14825</name>
</gene>
<comment type="caution">
    <text evidence="6">The sequence shown here is derived from an EMBL/GenBank/DDBJ whole genome shotgun (WGS) entry which is preliminary data.</text>
</comment>
<dbReference type="EMBL" id="VXAL01005866">
    <property type="protein sequence ID" value="NXK47754.1"/>
    <property type="molecule type" value="Genomic_DNA"/>
</dbReference>